<dbReference type="InterPro" id="IPR040454">
    <property type="entry name" value="TF_IIIC_Tfc1/Sfc1"/>
</dbReference>
<sequence length="670" mass="75813">MQGNMELERSAPAYKVAPREVFAVEHPMVVKNLDNALKTFGSNKPFEGIVKAHNVEGCVPLYLKVDDPMCPAILSHNTTTNNVLLKITVPKPTGRKRKRGSQDPWIDAPGQAEPSDAVNVPINPNVEIEKEPSDVTDGSPSTVSKEEPLPSAIGPSRLLRTLRENVGNYEIEAVGQIKQTHRFRGLADYQHSTSRTDFLPRFKETVLTGELDKIKQFRLRPDRGWKKNDQYMPPPTLTRYALPFGWQWQQNPYTTSYVDPETGKTLVGNKSRPSRLKMEYLKCSAASPSVCPPPPSDPDLQSLLKDLKGALDERPLWTRRALKNRVSHNPNVGNMRYALQYVAYQFRGGPWRDIVIKIGIDPRTDPKYRDYQVMFFHFDKDIMGTPGRSWQDDAENSLAHSNAVDQIQSQSHTFDGNSVAPDGKIWQLCDITDPLLKRLIRDSPYRETCDEKVDGWFNNGSGAKIKAIMRTKLDAIQLKKELNDIDFEVALEVPDIVPDKKNRKSIQVPVPDVWPSPVELQMLHAKGINIEGMRKERYSKEKARSSRIRPYITNKAYKPLRMRKATGLFPGAQLNRHQTAPPVNVPGGFRPLMPAPLPGQTVEDESDSPSEADDDSDDMMNEDDDDEEEDEQDEDDERYEDDQQQDTDLDEDVTDVEVGNAFRPRTESSA</sequence>
<dbReference type="InterPro" id="IPR042536">
    <property type="entry name" value="TFIIIC_tauA_Sfc1"/>
</dbReference>
<name>A0A9P8C5R6_9HELO</name>
<dbReference type="PANTHER" id="PTHR13230:SF5">
    <property type="entry name" value="GENERAL TRANSCRIPTION FACTOR 3C POLYPEPTIDE 5"/>
    <property type="match status" value="1"/>
</dbReference>
<dbReference type="InterPro" id="IPR041499">
    <property type="entry name" value="Tfc1/Sfc1_N"/>
</dbReference>
<evidence type="ECO:0000256" key="3">
    <source>
        <dbReference type="ARBA" id="ARBA00023163"/>
    </source>
</evidence>
<gene>
    <name evidence="8" type="ORF">BJ875DRAFT_422902</name>
</gene>
<keyword evidence="3" id="KW-0804">Transcription</keyword>
<feature type="region of interest" description="Disordered" evidence="5">
    <location>
        <begin position="91"/>
        <end position="155"/>
    </location>
</feature>
<organism evidence="8 9">
    <name type="scientific">Amylocarpus encephaloides</name>
    <dbReference type="NCBI Taxonomy" id="45428"/>
    <lineage>
        <taxon>Eukaryota</taxon>
        <taxon>Fungi</taxon>
        <taxon>Dikarya</taxon>
        <taxon>Ascomycota</taxon>
        <taxon>Pezizomycotina</taxon>
        <taxon>Leotiomycetes</taxon>
        <taxon>Helotiales</taxon>
        <taxon>Helotiales incertae sedis</taxon>
        <taxon>Amylocarpus</taxon>
    </lineage>
</organism>
<protein>
    <submittedName>
        <fullName evidence="8">RNA polymerase III transcription factor IIIC subunit-domain-containing protein</fullName>
    </submittedName>
</protein>
<accession>A0A9P8C5R6</accession>
<feature type="domain" description="Transcription factor IIIC subunit 5 HTH" evidence="6">
    <location>
        <begin position="232"/>
        <end position="376"/>
    </location>
</feature>
<proteinExistence type="predicted"/>
<keyword evidence="2" id="KW-0238">DNA-binding</keyword>
<keyword evidence="4" id="KW-0539">Nucleus</keyword>
<dbReference type="GO" id="GO:0000127">
    <property type="term" value="C:transcription factor TFIIIC complex"/>
    <property type="evidence" value="ECO:0007669"/>
    <property type="project" value="InterPro"/>
</dbReference>
<reference evidence="8" key="1">
    <citation type="journal article" date="2021" name="IMA Fungus">
        <title>Genomic characterization of three marine fungi, including Emericellopsis atlantica sp. nov. with signatures of a generalist lifestyle and marine biomass degradation.</title>
        <authorList>
            <person name="Hagestad O.C."/>
            <person name="Hou L."/>
            <person name="Andersen J.H."/>
            <person name="Hansen E.H."/>
            <person name="Altermark B."/>
            <person name="Li C."/>
            <person name="Kuhnert E."/>
            <person name="Cox R.J."/>
            <person name="Crous P.W."/>
            <person name="Spatafora J.W."/>
            <person name="Lail K."/>
            <person name="Amirebrahimi M."/>
            <person name="Lipzen A."/>
            <person name="Pangilinan J."/>
            <person name="Andreopoulos W."/>
            <person name="Hayes R.D."/>
            <person name="Ng V."/>
            <person name="Grigoriev I.V."/>
            <person name="Jackson S.A."/>
            <person name="Sutton T.D.S."/>
            <person name="Dobson A.D.W."/>
            <person name="Rama T."/>
        </authorList>
    </citation>
    <scope>NUCLEOTIDE SEQUENCE</scope>
    <source>
        <strain evidence="8">TRa018bII</strain>
    </source>
</reference>
<feature type="region of interest" description="Disordered" evidence="5">
    <location>
        <begin position="571"/>
        <end position="670"/>
    </location>
</feature>
<evidence type="ECO:0000256" key="2">
    <source>
        <dbReference type="ARBA" id="ARBA00023125"/>
    </source>
</evidence>
<dbReference type="GO" id="GO:0001002">
    <property type="term" value="F:RNA polymerase III type 1 promoter sequence-specific DNA binding"/>
    <property type="evidence" value="ECO:0007669"/>
    <property type="project" value="TreeGrafter"/>
</dbReference>
<evidence type="ECO:0000313" key="8">
    <source>
        <dbReference type="EMBL" id="KAG9234973.1"/>
    </source>
</evidence>
<dbReference type="GO" id="GO:0006384">
    <property type="term" value="P:transcription initiation at RNA polymerase III promoter"/>
    <property type="evidence" value="ECO:0007669"/>
    <property type="project" value="InterPro"/>
</dbReference>
<keyword evidence="9" id="KW-1185">Reference proteome</keyword>
<evidence type="ECO:0000313" key="9">
    <source>
        <dbReference type="Proteomes" id="UP000824998"/>
    </source>
</evidence>
<evidence type="ECO:0000259" key="7">
    <source>
        <dbReference type="Pfam" id="PF17682"/>
    </source>
</evidence>
<dbReference type="GO" id="GO:0005634">
    <property type="term" value="C:nucleus"/>
    <property type="evidence" value="ECO:0007669"/>
    <property type="project" value="UniProtKB-SubCell"/>
</dbReference>
<dbReference type="Gene3D" id="3.30.200.160">
    <property type="entry name" value="TFIIIC, subcomplex tauA, subunit Sfc1, barrel domain"/>
    <property type="match status" value="1"/>
</dbReference>
<dbReference type="EMBL" id="MU251445">
    <property type="protein sequence ID" value="KAG9234973.1"/>
    <property type="molecule type" value="Genomic_DNA"/>
</dbReference>
<comment type="caution">
    <text evidence="8">The sequence shown here is derived from an EMBL/GenBank/DDBJ whole genome shotgun (WGS) entry which is preliminary data.</text>
</comment>
<dbReference type="PANTHER" id="PTHR13230">
    <property type="entry name" value="GENERAL TRANSCRIPTION FACTOR IIIC, POLYPEPTIDE 5"/>
    <property type="match status" value="1"/>
</dbReference>
<dbReference type="Pfam" id="PF09734">
    <property type="entry name" value="Tau95"/>
    <property type="match status" value="1"/>
</dbReference>
<evidence type="ECO:0000256" key="1">
    <source>
        <dbReference type="ARBA" id="ARBA00004123"/>
    </source>
</evidence>
<dbReference type="GO" id="GO:0001003">
    <property type="term" value="F:RNA polymerase III type 2 promoter sequence-specific DNA binding"/>
    <property type="evidence" value="ECO:0007669"/>
    <property type="project" value="TreeGrafter"/>
</dbReference>
<dbReference type="OrthoDB" id="5598268at2759"/>
<dbReference type="Pfam" id="PF17682">
    <property type="entry name" value="Tau95_N"/>
    <property type="match status" value="1"/>
</dbReference>
<dbReference type="InterPro" id="IPR019136">
    <property type="entry name" value="TF_IIIC_su-5_HTH"/>
</dbReference>
<evidence type="ECO:0000256" key="5">
    <source>
        <dbReference type="SAM" id="MobiDB-lite"/>
    </source>
</evidence>
<dbReference type="Proteomes" id="UP000824998">
    <property type="component" value="Unassembled WGS sequence"/>
</dbReference>
<comment type="subcellular location">
    <subcellularLocation>
        <location evidence="1">Nucleus</location>
    </subcellularLocation>
</comment>
<evidence type="ECO:0000259" key="6">
    <source>
        <dbReference type="Pfam" id="PF09734"/>
    </source>
</evidence>
<feature type="compositionally biased region" description="Acidic residues" evidence="5">
    <location>
        <begin position="602"/>
        <end position="655"/>
    </location>
</feature>
<evidence type="ECO:0000256" key="4">
    <source>
        <dbReference type="ARBA" id="ARBA00023242"/>
    </source>
</evidence>
<dbReference type="AlphaFoldDB" id="A0A9P8C5R6"/>
<feature type="domain" description="Transcription factor IIIC subunit Tfc1/Sfc1 triple barrel" evidence="7">
    <location>
        <begin position="23"/>
        <end position="192"/>
    </location>
</feature>